<evidence type="ECO:0000313" key="3">
    <source>
        <dbReference type="Proteomes" id="UP000256829"/>
    </source>
</evidence>
<dbReference type="EMBL" id="QTJR01000010">
    <property type="protein sequence ID" value="RDY66375.1"/>
    <property type="molecule type" value="Genomic_DNA"/>
</dbReference>
<proteinExistence type="predicted"/>
<dbReference type="AlphaFoldDB" id="A0A3D8VAQ0"/>
<dbReference type="Proteomes" id="UP000256829">
    <property type="component" value="Unassembled WGS sequence"/>
</dbReference>
<evidence type="ECO:0000256" key="1">
    <source>
        <dbReference type="SAM" id="SignalP"/>
    </source>
</evidence>
<accession>A0A3D8VAQ0</accession>
<feature type="chain" id="PRO_5017805447" description="Outer membrane beta-barrel protein" evidence="1">
    <location>
        <begin position="21"/>
        <end position="212"/>
    </location>
</feature>
<sequence>MKKQLALAAALAAAPFAALAGGHSYTYLEAGYAQLNQELPAPAGFEIDDIEAGGFYVAGSAEIAPSIHLFGAYRKGDDDVSVSLPMGGGEIGSAGIDMSQGVLGAGWHHDLRDRTDLVAELSWLRTKIDVKDDEEGADEGDDVRIAVGVRHLIADNVELWVKGNYTDGDLYDGAFSASAGVQYKLTQTWGLVAEAEGGGDTSMFGVGVRANF</sequence>
<gene>
    <name evidence="2" type="ORF">DX912_13970</name>
</gene>
<reference evidence="2 3" key="1">
    <citation type="submission" date="2018-08" db="EMBL/GenBank/DDBJ databases">
        <title>Lysobacter soli KCTC 22011, whole genome shotgun sequence.</title>
        <authorList>
            <person name="Zhang X."/>
            <person name="Feng G."/>
            <person name="Zhu H."/>
        </authorList>
    </citation>
    <scope>NUCLEOTIDE SEQUENCE [LARGE SCALE GENOMIC DNA]</scope>
    <source>
        <strain evidence="2 3">KCTC 22011</strain>
    </source>
</reference>
<dbReference type="Gene3D" id="2.40.160.10">
    <property type="entry name" value="Porin"/>
    <property type="match status" value="1"/>
</dbReference>
<protein>
    <recommendedName>
        <fullName evidence="4">Outer membrane beta-barrel protein</fullName>
    </recommendedName>
</protein>
<comment type="caution">
    <text evidence="2">The sequence shown here is derived from an EMBL/GenBank/DDBJ whole genome shotgun (WGS) entry which is preliminary data.</text>
</comment>
<evidence type="ECO:0000313" key="2">
    <source>
        <dbReference type="EMBL" id="RDY66375.1"/>
    </source>
</evidence>
<feature type="signal peptide" evidence="1">
    <location>
        <begin position="1"/>
        <end position="20"/>
    </location>
</feature>
<evidence type="ECO:0008006" key="4">
    <source>
        <dbReference type="Google" id="ProtNLM"/>
    </source>
</evidence>
<keyword evidence="3" id="KW-1185">Reference proteome</keyword>
<organism evidence="2 3">
    <name type="scientific">Lysobacter soli</name>
    <dbReference type="NCBI Taxonomy" id="453783"/>
    <lineage>
        <taxon>Bacteria</taxon>
        <taxon>Pseudomonadati</taxon>
        <taxon>Pseudomonadota</taxon>
        <taxon>Gammaproteobacteria</taxon>
        <taxon>Lysobacterales</taxon>
        <taxon>Lysobacteraceae</taxon>
        <taxon>Lysobacter</taxon>
    </lineage>
</organism>
<dbReference type="RefSeq" id="WP_115843268.1">
    <property type="nucleotide sequence ID" value="NZ_CP183976.1"/>
</dbReference>
<dbReference type="InterPro" id="IPR023614">
    <property type="entry name" value="Porin_dom_sf"/>
</dbReference>
<name>A0A3D8VAQ0_9GAMM</name>
<keyword evidence="1" id="KW-0732">Signal</keyword>
<dbReference type="SUPFAM" id="SSF56935">
    <property type="entry name" value="Porins"/>
    <property type="match status" value="1"/>
</dbReference>